<dbReference type="InterPro" id="IPR014746">
    <property type="entry name" value="Gln_synth/guanido_kin_cat_dom"/>
</dbReference>
<protein>
    <submittedName>
        <fullName evidence="8">Related to RPL3-60s ribosomal protein l3</fullName>
    </submittedName>
</protein>
<dbReference type="AlphaFoldDB" id="A0A284QYX5"/>
<accession>A0A284QYX5</accession>
<dbReference type="InterPro" id="IPR009000">
    <property type="entry name" value="Transl_B-barrel_sf"/>
</dbReference>
<dbReference type="Proteomes" id="UP000219338">
    <property type="component" value="Unassembled WGS sequence"/>
</dbReference>
<keyword evidence="9" id="KW-1185">Reference proteome</keyword>
<evidence type="ECO:0000313" key="8">
    <source>
        <dbReference type="EMBL" id="SJL01674.1"/>
    </source>
</evidence>
<dbReference type="OrthoDB" id="1611972at2759"/>
<gene>
    <name evidence="8" type="ORF">ARMOST_04997</name>
</gene>
<dbReference type="FunFam" id="4.10.960.10:FF:000001">
    <property type="entry name" value="60S ribosomal protein L3"/>
    <property type="match status" value="1"/>
</dbReference>
<dbReference type="Gene3D" id="2.40.30.10">
    <property type="entry name" value="Translation factors"/>
    <property type="match status" value="1"/>
</dbReference>
<name>A0A284QYX5_ARMOS</name>
<dbReference type="STRING" id="47428.A0A284QYX5"/>
<dbReference type="Gene3D" id="3.30.1430.10">
    <property type="match status" value="1"/>
</dbReference>
<dbReference type="GO" id="GO:0022625">
    <property type="term" value="C:cytosolic large ribosomal subunit"/>
    <property type="evidence" value="ECO:0007669"/>
    <property type="project" value="TreeGrafter"/>
</dbReference>
<dbReference type="EMBL" id="FUEG01000003">
    <property type="protein sequence ID" value="SJL01674.1"/>
    <property type="molecule type" value="Genomic_DNA"/>
</dbReference>
<dbReference type="Gene3D" id="3.30.590.10">
    <property type="entry name" value="Glutamine synthetase/guanido kinase, catalytic domain"/>
    <property type="match status" value="1"/>
</dbReference>
<dbReference type="InterPro" id="IPR008146">
    <property type="entry name" value="Gln_synth_cat_dom"/>
</dbReference>
<dbReference type="InterPro" id="IPR044892">
    <property type="entry name" value="Ribosomal_L3_dom_3_arc_sf"/>
</dbReference>
<sequence>MSLNHIHGVQYTPSTVSNAASIKAEDLETLGIGNKLSGAPWSSANRLQAYVRLTWMDLTSLVRYRAIPVSYFLKMLKSPRPGAAVGKCILGMVNVGFAEDFSLMGEYLYVIDPTTLRLCPYEEGIASVLGWFQEKAPVLGLDGHPTLEVEVCPRTILHRVVEHARKKAGVEFLVGFETEFILLKSTNPIEAVSYHDYSASSGLPTGSIESRVLREMSDALIKAGIEVTLYHPEVAPGQYEIVTGPLLPLEAADALIHTRETIINVAVKHGLKATFAPRVYMSSPGSAAHTHISVHSLNGPQKPIDALSAVEASFIAGVLKHLPAMAAVTLPTPASYKRVMDGVASGGTFVCWGTENREAPIRLTNAKSPGSRNFELRFLDGTCNPHLALALILASGTAAILDHEELTMKDCPGPRSAAQLSATEREALGITERLPLDWDSARANFASSAIVDETFGRELKVKYLSVNKLLGKTLEQDVTELERLTRILYRFIGLSRGVPVVEFWFCCTKSFPVRPLKMSHRKYEAPRHGSLGFLPRKRAARHRGKVKSFPKDDPKKPVHLTAIMGYKAGMTHVVRDLDRPGSKMHKKEVVEAVTIIETPPMIAVGVVGYVETPRGLRTLTTVWSSHLSDEVKRRFYKNWYRSKKKAFTRYAKKHAEDSGKSTARELERIRKYCTVVRVLAHTQIRKTGLSQKKAHLMEIQVNGGSISDKVDFANGLFEKPIDVSSVFEQDECIDVIAVTKGHGFEGVTHRWGTKKLPRKTHKGLRKVACIGAWHPSKVMFSVARAGQNGYHHRTEINKKIYRIGSGEDEKNASTEHDITKKAITPMGGFPHYGIVKNDFLMLKGSIPGTKKRVITLRKSLMVHTSRRDLEKVQLKFIDTSSKFGHGSFQTFEEKAAFLGTLKARA</sequence>
<dbReference type="SMART" id="SM01230">
    <property type="entry name" value="Gln-synt_C"/>
    <property type="match status" value="1"/>
</dbReference>
<feature type="domain" description="GS catalytic" evidence="7">
    <location>
        <begin position="153"/>
        <end position="526"/>
    </location>
</feature>
<evidence type="ECO:0000256" key="4">
    <source>
        <dbReference type="PROSITE-ProRule" id="PRU01331"/>
    </source>
</evidence>
<dbReference type="SUPFAM" id="SSF50447">
    <property type="entry name" value="Translation proteins"/>
    <property type="match status" value="1"/>
</dbReference>
<dbReference type="FunFam" id="2.40.30.10:FF:000079">
    <property type="entry name" value="60S ribosomal protein L3"/>
    <property type="match status" value="1"/>
</dbReference>
<dbReference type="Pfam" id="PF00120">
    <property type="entry name" value="Gln-synt_C"/>
    <property type="match status" value="1"/>
</dbReference>
<dbReference type="GO" id="GO:0006412">
    <property type="term" value="P:translation"/>
    <property type="evidence" value="ECO:0007669"/>
    <property type="project" value="InterPro"/>
</dbReference>
<dbReference type="GO" id="GO:0004356">
    <property type="term" value="F:glutamine synthetase activity"/>
    <property type="evidence" value="ECO:0007669"/>
    <property type="project" value="InterPro"/>
</dbReference>
<dbReference type="InterPro" id="IPR045077">
    <property type="entry name" value="L3_arc_euk"/>
</dbReference>
<dbReference type="FunFam" id="2.40.30.10:FF:000351">
    <property type="entry name" value="Ribosomal protein L3"/>
    <property type="match status" value="1"/>
</dbReference>
<evidence type="ECO:0000256" key="2">
    <source>
        <dbReference type="ARBA" id="ARBA00022980"/>
    </source>
</evidence>
<evidence type="ECO:0000259" key="7">
    <source>
        <dbReference type="PROSITE" id="PS51987"/>
    </source>
</evidence>
<organism evidence="8 9">
    <name type="scientific">Armillaria ostoyae</name>
    <name type="common">Armillaria root rot fungus</name>
    <dbReference type="NCBI Taxonomy" id="47428"/>
    <lineage>
        <taxon>Eukaryota</taxon>
        <taxon>Fungi</taxon>
        <taxon>Dikarya</taxon>
        <taxon>Basidiomycota</taxon>
        <taxon>Agaricomycotina</taxon>
        <taxon>Agaricomycetes</taxon>
        <taxon>Agaricomycetidae</taxon>
        <taxon>Agaricales</taxon>
        <taxon>Marasmiineae</taxon>
        <taxon>Physalacriaceae</taxon>
        <taxon>Armillaria</taxon>
    </lineage>
</organism>
<dbReference type="Pfam" id="PF00297">
    <property type="entry name" value="Ribosomal_L3"/>
    <property type="match status" value="1"/>
</dbReference>
<comment type="similarity">
    <text evidence="4 5">Belongs to the glutamine synthetase family.</text>
</comment>
<dbReference type="PANTHER" id="PTHR11363:SF5">
    <property type="entry name" value="LARGE RIBOSOMAL SUBUNIT PROTEIN UL3"/>
    <property type="match status" value="1"/>
</dbReference>
<reference evidence="9" key="1">
    <citation type="journal article" date="2017" name="Nat. Ecol. Evol.">
        <title>Genome expansion and lineage-specific genetic innovations in the forest pathogenic fungi Armillaria.</title>
        <authorList>
            <person name="Sipos G."/>
            <person name="Prasanna A.N."/>
            <person name="Walter M.C."/>
            <person name="O'Connor E."/>
            <person name="Balint B."/>
            <person name="Krizsan K."/>
            <person name="Kiss B."/>
            <person name="Hess J."/>
            <person name="Varga T."/>
            <person name="Slot J."/>
            <person name="Riley R."/>
            <person name="Boka B."/>
            <person name="Rigling D."/>
            <person name="Barry K."/>
            <person name="Lee J."/>
            <person name="Mihaltcheva S."/>
            <person name="LaButti K."/>
            <person name="Lipzen A."/>
            <person name="Waldron R."/>
            <person name="Moloney N.M."/>
            <person name="Sperisen C."/>
            <person name="Kredics L."/>
            <person name="Vagvoelgyi C."/>
            <person name="Patrignani A."/>
            <person name="Fitzpatrick D."/>
            <person name="Nagy I."/>
            <person name="Doyle S."/>
            <person name="Anderson J.B."/>
            <person name="Grigoriev I.V."/>
            <person name="Gueldener U."/>
            <person name="Muensterkoetter M."/>
            <person name="Nagy L.G."/>
        </authorList>
    </citation>
    <scope>NUCLEOTIDE SEQUENCE [LARGE SCALE GENOMIC DNA]</scope>
    <source>
        <strain evidence="9">C18/9</strain>
    </source>
</reference>
<dbReference type="SUPFAM" id="SSF55931">
    <property type="entry name" value="Glutamine synthetase/guanido kinase"/>
    <property type="match status" value="1"/>
</dbReference>
<dbReference type="GO" id="GO:0003735">
    <property type="term" value="F:structural constituent of ribosome"/>
    <property type="evidence" value="ECO:0007669"/>
    <property type="project" value="InterPro"/>
</dbReference>
<dbReference type="InterPro" id="IPR019926">
    <property type="entry name" value="Ribosomal_uL3_CS"/>
</dbReference>
<evidence type="ECO:0000256" key="3">
    <source>
        <dbReference type="ARBA" id="ARBA00023274"/>
    </source>
</evidence>
<dbReference type="FunFam" id="4.10.960.10:FF:000002">
    <property type="entry name" value="60S ribosomal protein L3"/>
    <property type="match status" value="1"/>
</dbReference>
<keyword evidence="3 6" id="KW-0687">Ribonucleoprotein</keyword>
<evidence type="ECO:0000313" key="9">
    <source>
        <dbReference type="Proteomes" id="UP000219338"/>
    </source>
</evidence>
<evidence type="ECO:0000256" key="1">
    <source>
        <dbReference type="ARBA" id="ARBA00006540"/>
    </source>
</evidence>
<dbReference type="GO" id="GO:0003723">
    <property type="term" value="F:RNA binding"/>
    <property type="evidence" value="ECO:0007669"/>
    <property type="project" value="TreeGrafter"/>
</dbReference>
<keyword evidence="2 6" id="KW-0689">Ribosomal protein</keyword>
<dbReference type="PROSITE" id="PS00474">
    <property type="entry name" value="RIBOSOMAL_L3"/>
    <property type="match status" value="1"/>
</dbReference>
<dbReference type="PANTHER" id="PTHR11363">
    <property type="entry name" value="60S RIBOSOMAL PROTEIN L3-RELATED"/>
    <property type="match status" value="1"/>
</dbReference>
<comment type="similarity">
    <text evidence="1 6">Belongs to the universal ribosomal protein uL3 family.</text>
</comment>
<dbReference type="FunFam" id="3.30.1430.10:FF:000001">
    <property type="entry name" value="60S ribosomal protein L3"/>
    <property type="match status" value="1"/>
</dbReference>
<proteinExistence type="inferred from homology"/>
<evidence type="ECO:0000256" key="6">
    <source>
        <dbReference type="RuleBase" id="RU003905"/>
    </source>
</evidence>
<dbReference type="Gene3D" id="4.10.960.10">
    <property type="entry name" value="Ribosomal protein L3, domain 3"/>
    <property type="match status" value="1"/>
</dbReference>
<evidence type="ECO:0000256" key="5">
    <source>
        <dbReference type="RuleBase" id="RU000384"/>
    </source>
</evidence>
<dbReference type="PROSITE" id="PS51987">
    <property type="entry name" value="GS_CATALYTIC"/>
    <property type="match status" value="1"/>
</dbReference>
<dbReference type="InterPro" id="IPR000597">
    <property type="entry name" value="Ribosomal_uL3"/>
</dbReference>